<sequence>MDITELLLTSSRHTQQWSASLWDYSSGSIVHQYKNGGVIAPKSLTFIGMDYILTAEEDKPVTHVWPLNSQEPIKKFSTILPENATTLAVSPTSTYLAAGIDMKLYIWHISSGKLFSNQKKNFQPISCIQFSDDGAYLIVAGQDGMLIVYDFVSLVTFHDNYVHQSDVGQVEPVYTKHDHSLPITDVHVGKFGYKSRLVTVSSDHTCKLYVLHSGELLLSLVFDEPLTSVIFDGPCWNLFVGTSSGRIQQFYLKEPPRPLEHHVADGCVFQGHQKRVTCLDLNVTFTVLVSGSEDNLVYIWEIRSRQILKAIEHKGEITNVAFVMSHGNFFVQNFKPKHVLKNLDRDLNRCEVFVDSKIQDYDVELSDEEKGDSENNLGIENARLRSINRELYAAALQISRKYNDF</sequence>
<dbReference type="PROSITE" id="PS50294">
    <property type="entry name" value="WD_REPEATS_REGION"/>
    <property type="match status" value="1"/>
</dbReference>
<dbReference type="PROSITE" id="PS50082">
    <property type="entry name" value="WD_REPEATS_2"/>
    <property type="match status" value="1"/>
</dbReference>
<dbReference type="Proteomes" id="UP000292052">
    <property type="component" value="Unassembled WGS sequence"/>
</dbReference>
<dbReference type="PROSITE" id="PS00678">
    <property type="entry name" value="WD_REPEATS_1"/>
    <property type="match status" value="1"/>
</dbReference>
<dbReference type="STRING" id="1661398.A0A482W6I6"/>
<dbReference type="SUPFAM" id="SSF50978">
    <property type="entry name" value="WD40 repeat-like"/>
    <property type="match status" value="1"/>
</dbReference>
<keyword evidence="5" id="KW-1185">Reference proteome</keyword>
<dbReference type="GO" id="GO:0006261">
    <property type="term" value="P:DNA-templated DNA replication"/>
    <property type="evidence" value="ECO:0007669"/>
    <property type="project" value="TreeGrafter"/>
</dbReference>
<dbReference type="FunFam" id="2.130.10.10:FF:003638">
    <property type="entry name" value="WD repeat-containing protein 18-like Protein"/>
    <property type="match status" value="1"/>
</dbReference>
<dbReference type="Gene3D" id="2.130.10.10">
    <property type="entry name" value="YVTN repeat-like/Quinoprotein amine dehydrogenase"/>
    <property type="match status" value="2"/>
</dbReference>
<reference evidence="4 5" key="1">
    <citation type="submission" date="2017-03" db="EMBL/GenBank/DDBJ databases">
        <title>Genome of the blue death feigning beetle - Asbolus verrucosus.</title>
        <authorList>
            <person name="Rider S.D."/>
        </authorList>
    </citation>
    <scope>NUCLEOTIDE SEQUENCE [LARGE SCALE GENOMIC DNA]</scope>
    <source>
        <strain evidence="4">Butters</strain>
        <tissue evidence="4">Head and leg muscle</tissue>
    </source>
</reference>
<name>A0A482W6I6_ASBVE</name>
<evidence type="ECO:0000256" key="1">
    <source>
        <dbReference type="ARBA" id="ARBA00022574"/>
    </source>
</evidence>
<dbReference type="Pfam" id="PF00400">
    <property type="entry name" value="WD40"/>
    <property type="match status" value="2"/>
</dbReference>
<dbReference type="InterPro" id="IPR015943">
    <property type="entry name" value="WD40/YVTN_repeat-like_dom_sf"/>
</dbReference>
<dbReference type="GO" id="GO:0006364">
    <property type="term" value="P:rRNA processing"/>
    <property type="evidence" value="ECO:0007669"/>
    <property type="project" value="TreeGrafter"/>
</dbReference>
<dbReference type="InterPro" id="IPR036322">
    <property type="entry name" value="WD40_repeat_dom_sf"/>
</dbReference>
<evidence type="ECO:0000313" key="5">
    <source>
        <dbReference type="Proteomes" id="UP000292052"/>
    </source>
</evidence>
<evidence type="ECO:0000313" key="4">
    <source>
        <dbReference type="EMBL" id="RZC40545.1"/>
    </source>
</evidence>
<dbReference type="PANTHER" id="PTHR18763">
    <property type="entry name" value="WD-REPEAT PROTEIN 18"/>
    <property type="match status" value="1"/>
</dbReference>
<gene>
    <name evidence="4" type="ORF">BDFB_002919</name>
</gene>
<comment type="caution">
    <text evidence="4">The sequence shown here is derived from an EMBL/GenBank/DDBJ whole genome shotgun (WGS) entry which is preliminary data.</text>
</comment>
<dbReference type="SMART" id="SM00320">
    <property type="entry name" value="WD40"/>
    <property type="match status" value="5"/>
</dbReference>
<dbReference type="GO" id="GO:0005656">
    <property type="term" value="C:nuclear pre-replicative complex"/>
    <property type="evidence" value="ECO:0007669"/>
    <property type="project" value="TreeGrafter"/>
</dbReference>
<dbReference type="OrthoDB" id="756370at2759"/>
<feature type="repeat" description="WD" evidence="3">
    <location>
        <begin position="269"/>
        <end position="310"/>
    </location>
</feature>
<dbReference type="InterPro" id="IPR001680">
    <property type="entry name" value="WD40_rpt"/>
</dbReference>
<proteinExistence type="predicted"/>
<organism evidence="4 5">
    <name type="scientific">Asbolus verrucosus</name>
    <name type="common">Desert ironclad beetle</name>
    <dbReference type="NCBI Taxonomy" id="1661398"/>
    <lineage>
        <taxon>Eukaryota</taxon>
        <taxon>Metazoa</taxon>
        <taxon>Ecdysozoa</taxon>
        <taxon>Arthropoda</taxon>
        <taxon>Hexapoda</taxon>
        <taxon>Insecta</taxon>
        <taxon>Pterygota</taxon>
        <taxon>Neoptera</taxon>
        <taxon>Endopterygota</taxon>
        <taxon>Coleoptera</taxon>
        <taxon>Polyphaga</taxon>
        <taxon>Cucujiformia</taxon>
        <taxon>Tenebrionidae</taxon>
        <taxon>Pimeliinae</taxon>
        <taxon>Asbolus</taxon>
    </lineage>
</organism>
<dbReference type="InterPro" id="IPR045227">
    <property type="entry name" value="WDR18/Ipi3/RID3"/>
</dbReference>
<dbReference type="EMBL" id="QDEB01025305">
    <property type="protein sequence ID" value="RZC40545.1"/>
    <property type="molecule type" value="Genomic_DNA"/>
</dbReference>
<protein>
    <submittedName>
        <fullName evidence="4">WD40 domain containing protein</fullName>
    </submittedName>
</protein>
<keyword evidence="1 3" id="KW-0853">WD repeat</keyword>
<evidence type="ECO:0000256" key="3">
    <source>
        <dbReference type="PROSITE-ProRule" id="PRU00221"/>
    </source>
</evidence>
<evidence type="ECO:0000256" key="2">
    <source>
        <dbReference type="ARBA" id="ARBA00022737"/>
    </source>
</evidence>
<dbReference type="InterPro" id="IPR019775">
    <property type="entry name" value="WD40_repeat_CS"/>
</dbReference>
<dbReference type="PANTHER" id="PTHR18763:SF0">
    <property type="entry name" value="WD REPEAT-CONTAINING PROTEIN 18"/>
    <property type="match status" value="1"/>
</dbReference>
<accession>A0A482W6I6</accession>
<keyword evidence="2" id="KW-0677">Repeat</keyword>
<dbReference type="GO" id="GO:0120330">
    <property type="term" value="C:rixosome complex"/>
    <property type="evidence" value="ECO:0007669"/>
    <property type="project" value="TreeGrafter"/>
</dbReference>
<dbReference type="AlphaFoldDB" id="A0A482W6I6"/>